<name>A0A1C7N0P4_9FUNG</name>
<reference evidence="1 2" key="1">
    <citation type="submission" date="2016-03" db="EMBL/GenBank/DDBJ databases">
        <title>Choanephora cucurbitarum.</title>
        <authorList>
            <person name="Min B."/>
            <person name="Park H."/>
            <person name="Park J.-H."/>
            <person name="Shin H.-D."/>
            <person name="Choi I.-G."/>
        </authorList>
    </citation>
    <scope>NUCLEOTIDE SEQUENCE [LARGE SCALE GENOMIC DNA]</scope>
    <source>
        <strain evidence="1 2">KUS-F28377</strain>
    </source>
</reference>
<dbReference type="AlphaFoldDB" id="A0A1C7N0P4"/>
<dbReference type="InParanoid" id="A0A1C7N0P4"/>
<dbReference type="Proteomes" id="UP000093000">
    <property type="component" value="Unassembled WGS sequence"/>
</dbReference>
<gene>
    <name evidence="1" type="ORF">A0J61_09232</name>
</gene>
<organism evidence="1 2">
    <name type="scientific">Choanephora cucurbitarum</name>
    <dbReference type="NCBI Taxonomy" id="101091"/>
    <lineage>
        <taxon>Eukaryota</taxon>
        <taxon>Fungi</taxon>
        <taxon>Fungi incertae sedis</taxon>
        <taxon>Mucoromycota</taxon>
        <taxon>Mucoromycotina</taxon>
        <taxon>Mucoromycetes</taxon>
        <taxon>Mucorales</taxon>
        <taxon>Mucorineae</taxon>
        <taxon>Choanephoraceae</taxon>
        <taxon>Choanephoroideae</taxon>
        <taxon>Choanephora</taxon>
    </lineage>
</organism>
<dbReference type="EMBL" id="LUGH01000804">
    <property type="protein sequence ID" value="OBZ82715.1"/>
    <property type="molecule type" value="Genomic_DNA"/>
</dbReference>
<comment type="caution">
    <text evidence="1">The sequence shown here is derived from an EMBL/GenBank/DDBJ whole genome shotgun (WGS) entry which is preliminary data.</text>
</comment>
<proteinExistence type="predicted"/>
<evidence type="ECO:0000313" key="2">
    <source>
        <dbReference type="Proteomes" id="UP000093000"/>
    </source>
</evidence>
<keyword evidence="2" id="KW-1185">Reference proteome</keyword>
<accession>A0A1C7N0P4</accession>
<evidence type="ECO:0000313" key="1">
    <source>
        <dbReference type="EMBL" id="OBZ82715.1"/>
    </source>
</evidence>
<sequence>MTVNAPINTEQAHLLRLPVTVGDLMPLESPSVMPTPTSAPPTVVFFFIRNTELTSYLQHATHPNIYKTTDVSASNLAAAGTTADLPIITTDLSNKINRK</sequence>
<protein>
    <submittedName>
        <fullName evidence="1">Uncharacterized protein</fullName>
    </submittedName>
</protein>